<keyword evidence="2" id="KW-1185">Reference proteome</keyword>
<evidence type="ECO:0008006" key="3">
    <source>
        <dbReference type="Google" id="ProtNLM"/>
    </source>
</evidence>
<protein>
    <recommendedName>
        <fullName evidence="3">F-box domain-containing protein</fullName>
    </recommendedName>
</protein>
<comment type="caution">
    <text evidence="1">The sequence shown here is derived from an EMBL/GenBank/DDBJ whole genome shotgun (WGS) entry which is preliminary data.</text>
</comment>
<evidence type="ECO:0000313" key="2">
    <source>
        <dbReference type="Proteomes" id="UP001383192"/>
    </source>
</evidence>
<dbReference type="InterPro" id="IPR032675">
    <property type="entry name" value="LRR_dom_sf"/>
</dbReference>
<dbReference type="EMBL" id="JAYKXP010000005">
    <property type="protein sequence ID" value="KAK7058355.1"/>
    <property type="molecule type" value="Genomic_DNA"/>
</dbReference>
<dbReference type="Proteomes" id="UP001383192">
    <property type="component" value="Unassembled WGS sequence"/>
</dbReference>
<name>A0AAW0E3T2_9AGAR</name>
<accession>A0AAW0E3T2</accession>
<dbReference type="Gene3D" id="3.80.10.10">
    <property type="entry name" value="Ribonuclease Inhibitor"/>
    <property type="match status" value="1"/>
</dbReference>
<evidence type="ECO:0000313" key="1">
    <source>
        <dbReference type="EMBL" id="KAK7058355.1"/>
    </source>
</evidence>
<dbReference type="AlphaFoldDB" id="A0AAW0E3T2"/>
<sequence length="561" mass="63529">MSFARLPNEIIEGIAHELDSGRDIKNLRLVNKQLDHAASLVLWTTKPVVVSIDKNSFKDAIAMLQELPNTPRVTKSVRALIFKSISPSFNPEGHREFANSVDSARNALRVSREWIRQTKEDTIASERVKDLLPGFVSALVGLRSVRWNMTLDDPEWAWQVVMECSSSLPALETLSVTCPVLHRGLDTFNNPLHLFPHGTLKEITLNVTATFSAVPSSFHTFLSEIIHNNRKLEVISIRTYYIASSASSEPFAFHTIFDKLPSSYPLPLRKLVINLPKVQLSAKVLEQMKSIRHLELTETLRGHNIALGADTLWPALQEERIHLRTLVMKSRVNEALIDYLESFSSLEAIDINIGSSGNNNDLARRFFENVIPLHKDTLKHVFIKPITMSFWAINFERLRGFYSCKNLVSLSVCVDFDADENEDSVATLIHLSVSLESLRSLELDCTRKGLDAFFRMSRVLEALQKQRDARKRLYKLMQNLRLEKLIREPHPKLLVNVFQAGPPMLANLPQNVSVAIPNECHSFGVQRHEVDGTVYYTFRQLNDSDADTTGDAAPNDQDDSR</sequence>
<dbReference type="SUPFAM" id="SSF52047">
    <property type="entry name" value="RNI-like"/>
    <property type="match status" value="1"/>
</dbReference>
<proteinExistence type="predicted"/>
<gene>
    <name evidence="1" type="ORF">VNI00_001989</name>
</gene>
<reference evidence="1 2" key="1">
    <citation type="submission" date="2024-01" db="EMBL/GenBank/DDBJ databases">
        <title>A draft genome for a cacao thread blight-causing isolate of Paramarasmius palmivorus.</title>
        <authorList>
            <person name="Baruah I.K."/>
            <person name="Bukari Y."/>
            <person name="Amoako-Attah I."/>
            <person name="Meinhardt L.W."/>
            <person name="Bailey B.A."/>
            <person name="Cohen S.P."/>
        </authorList>
    </citation>
    <scope>NUCLEOTIDE SEQUENCE [LARGE SCALE GENOMIC DNA]</scope>
    <source>
        <strain evidence="1 2">GH-12</strain>
    </source>
</reference>
<organism evidence="1 2">
    <name type="scientific">Paramarasmius palmivorus</name>
    <dbReference type="NCBI Taxonomy" id="297713"/>
    <lineage>
        <taxon>Eukaryota</taxon>
        <taxon>Fungi</taxon>
        <taxon>Dikarya</taxon>
        <taxon>Basidiomycota</taxon>
        <taxon>Agaricomycotina</taxon>
        <taxon>Agaricomycetes</taxon>
        <taxon>Agaricomycetidae</taxon>
        <taxon>Agaricales</taxon>
        <taxon>Marasmiineae</taxon>
        <taxon>Marasmiaceae</taxon>
        <taxon>Paramarasmius</taxon>
    </lineage>
</organism>